<dbReference type="InterPro" id="IPR041698">
    <property type="entry name" value="Methyltransf_25"/>
</dbReference>
<dbReference type="RefSeq" id="WP_066787295.1">
    <property type="nucleotide sequence ID" value="NZ_CP014806.1"/>
</dbReference>
<evidence type="ECO:0000313" key="5">
    <source>
        <dbReference type="Proteomes" id="UP000076021"/>
    </source>
</evidence>
<gene>
    <name evidence="4" type="ORF">ATY39_06075</name>
</gene>
<dbReference type="PANTHER" id="PTHR43861">
    <property type="entry name" value="TRANS-ACONITATE 2-METHYLTRANSFERASE-RELATED"/>
    <property type="match status" value="1"/>
</dbReference>
<reference evidence="5" key="2">
    <citation type="submission" date="2016-03" db="EMBL/GenBank/DDBJ databases">
        <authorList>
            <person name="Ploux O."/>
        </authorList>
    </citation>
    <scope>NUCLEOTIDE SEQUENCE [LARGE SCALE GENOMIC DNA]</scope>
    <source>
        <strain evidence="5">PP9</strain>
    </source>
</reference>
<proteinExistence type="predicted"/>
<dbReference type="Pfam" id="PF13649">
    <property type="entry name" value="Methyltransf_25"/>
    <property type="match status" value="1"/>
</dbReference>
<dbReference type="AlphaFoldDB" id="A0A143HCS6"/>
<evidence type="ECO:0000256" key="1">
    <source>
        <dbReference type="ARBA" id="ARBA00022603"/>
    </source>
</evidence>
<keyword evidence="1 4" id="KW-0489">Methyltransferase</keyword>
<dbReference type="Gene3D" id="3.40.50.150">
    <property type="entry name" value="Vaccinia Virus protein VP39"/>
    <property type="match status" value="1"/>
</dbReference>
<dbReference type="EMBL" id="CP014806">
    <property type="protein sequence ID" value="AMW99061.1"/>
    <property type="molecule type" value="Genomic_DNA"/>
</dbReference>
<dbReference type="Proteomes" id="UP000076021">
    <property type="component" value="Chromosome"/>
</dbReference>
<dbReference type="GO" id="GO:0032259">
    <property type="term" value="P:methylation"/>
    <property type="evidence" value="ECO:0007669"/>
    <property type="project" value="UniProtKB-KW"/>
</dbReference>
<keyword evidence="5" id="KW-1185">Reference proteome</keyword>
<sequence length="206" mass="23835">MLNKKGFDLWADYYDGTVQVSEENNLYPFAGYKEILNGIYNEVMQKENSKVLDIGFGTGTLTNKLYVNGHQINGIDFSTEMLSIAQDKMPKANLMEWDISKGLPAEILTNQYDYIISTYTLHHLTDEEKVTFINSLLPLLKKGGRVLIGDIAFETREQLEKCRQESLAYWDTDEYYFVYEELKHSFKNLFEFYPISHCGGIFILSN</sequence>
<feature type="domain" description="Methyltransferase" evidence="3">
    <location>
        <begin position="51"/>
        <end position="144"/>
    </location>
</feature>
<evidence type="ECO:0000259" key="3">
    <source>
        <dbReference type="Pfam" id="PF13649"/>
    </source>
</evidence>
<organism evidence="4 5">
    <name type="scientific">Rummeliibacillus stabekisii</name>
    <dbReference type="NCBI Taxonomy" id="241244"/>
    <lineage>
        <taxon>Bacteria</taxon>
        <taxon>Bacillati</taxon>
        <taxon>Bacillota</taxon>
        <taxon>Bacilli</taxon>
        <taxon>Bacillales</taxon>
        <taxon>Caryophanaceae</taxon>
        <taxon>Rummeliibacillus</taxon>
    </lineage>
</organism>
<dbReference type="PANTHER" id="PTHR43861:SF1">
    <property type="entry name" value="TRANS-ACONITATE 2-METHYLTRANSFERASE"/>
    <property type="match status" value="1"/>
</dbReference>
<name>A0A143HCS6_9BACL</name>
<dbReference type="KEGG" id="rst:ATY39_06075"/>
<dbReference type="CDD" id="cd02440">
    <property type="entry name" value="AdoMet_MTases"/>
    <property type="match status" value="1"/>
</dbReference>
<evidence type="ECO:0000313" key="4">
    <source>
        <dbReference type="EMBL" id="AMW99061.1"/>
    </source>
</evidence>
<evidence type="ECO:0000256" key="2">
    <source>
        <dbReference type="ARBA" id="ARBA00022679"/>
    </source>
</evidence>
<reference evidence="4 5" key="1">
    <citation type="journal article" date="2016" name="Genome Announc.">
        <title>Whole-Genome Sequence of Rummeliibacillus stabekisii Strain PP9 Isolated from Antarctic Soil.</title>
        <authorList>
            <person name="da Mota F.F."/>
            <person name="Vollu R.E."/>
            <person name="Jurelevicius D."/>
            <person name="Seldin L."/>
        </authorList>
    </citation>
    <scope>NUCLEOTIDE SEQUENCE [LARGE SCALE GENOMIC DNA]</scope>
    <source>
        <strain evidence="4 5">PP9</strain>
    </source>
</reference>
<keyword evidence="2 4" id="KW-0808">Transferase</keyword>
<dbReference type="InterPro" id="IPR029063">
    <property type="entry name" value="SAM-dependent_MTases_sf"/>
</dbReference>
<dbReference type="STRING" id="241244.ATY39_06075"/>
<dbReference type="OrthoDB" id="465705at2"/>
<dbReference type="GO" id="GO:0008168">
    <property type="term" value="F:methyltransferase activity"/>
    <property type="evidence" value="ECO:0007669"/>
    <property type="project" value="UniProtKB-KW"/>
</dbReference>
<dbReference type="SUPFAM" id="SSF53335">
    <property type="entry name" value="S-adenosyl-L-methionine-dependent methyltransferases"/>
    <property type="match status" value="1"/>
</dbReference>
<accession>A0A143HCS6</accession>
<protein>
    <submittedName>
        <fullName evidence="4">SAM-dependent methyltransferase</fullName>
    </submittedName>
</protein>